<accession>A0A7W8KH16</accession>
<dbReference type="InterPro" id="IPR055170">
    <property type="entry name" value="GFO_IDH_MocA-like_dom"/>
</dbReference>
<dbReference type="PANTHER" id="PTHR43818">
    <property type="entry name" value="BCDNA.GH03377"/>
    <property type="match status" value="1"/>
</dbReference>
<dbReference type="Pfam" id="PF01408">
    <property type="entry name" value="GFO_IDH_MocA"/>
    <property type="match status" value="1"/>
</dbReference>
<evidence type="ECO:0000259" key="2">
    <source>
        <dbReference type="Pfam" id="PF01408"/>
    </source>
</evidence>
<dbReference type="GO" id="GO:0000166">
    <property type="term" value="F:nucleotide binding"/>
    <property type="evidence" value="ECO:0007669"/>
    <property type="project" value="InterPro"/>
</dbReference>
<reference evidence="5 6" key="3">
    <citation type="submission" date="2020-08" db="EMBL/GenBank/DDBJ databases">
        <title>Genomic Encyclopedia of Type Strains, Phase IV (KMG-IV): sequencing the most valuable type-strain genomes for metagenomic binning, comparative biology and taxonomic classification.</title>
        <authorList>
            <person name="Goeker M."/>
        </authorList>
    </citation>
    <scope>NUCLEOTIDE SEQUENCE [LARGE SCALE GENOMIC DNA]</scope>
    <source>
        <strain evidence="5 6">DSM 27521</strain>
    </source>
</reference>
<reference evidence="4" key="4">
    <citation type="submission" date="2024-05" db="EMBL/GenBank/DDBJ databases">
        <authorList>
            <person name="Sun Q."/>
            <person name="Zhou Y."/>
        </authorList>
    </citation>
    <scope>NUCLEOTIDE SEQUENCE</scope>
    <source>
        <strain evidence="4">CGMCC 1.18437</strain>
    </source>
</reference>
<evidence type="ECO:0000313" key="7">
    <source>
        <dbReference type="Proteomes" id="UP000619376"/>
    </source>
</evidence>
<evidence type="ECO:0000259" key="3">
    <source>
        <dbReference type="Pfam" id="PF22725"/>
    </source>
</evidence>
<keyword evidence="1" id="KW-0560">Oxidoreductase</keyword>
<dbReference type="AlphaFoldDB" id="A0A7W8KH16"/>
<gene>
    <name evidence="4" type="ORF">GCM10017781_32820</name>
    <name evidence="5" type="ORF">HNQ07_003542</name>
</gene>
<dbReference type="PANTHER" id="PTHR43818:SF11">
    <property type="entry name" value="BCDNA.GH03377"/>
    <property type="match status" value="1"/>
</dbReference>
<dbReference type="Proteomes" id="UP000619376">
    <property type="component" value="Unassembled WGS sequence"/>
</dbReference>
<dbReference type="EMBL" id="JACHFK010000010">
    <property type="protein sequence ID" value="MBB5378041.1"/>
    <property type="molecule type" value="Genomic_DNA"/>
</dbReference>
<evidence type="ECO:0000256" key="1">
    <source>
        <dbReference type="ARBA" id="ARBA00023002"/>
    </source>
</evidence>
<comment type="caution">
    <text evidence="5">The sequence shown here is derived from an EMBL/GenBank/DDBJ whole genome shotgun (WGS) entry which is preliminary data.</text>
</comment>
<dbReference type="Pfam" id="PF22725">
    <property type="entry name" value="GFO_IDH_MocA_C3"/>
    <property type="match status" value="1"/>
</dbReference>
<evidence type="ECO:0000313" key="4">
    <source>
        <dbReference type="EMBL" id="GHF53965.1"/>
    </source>
</evidence>
<organism evidence="5 6">
    <name type="scientific">Deinococcus metalli</name>
    <dbReference type="NCBI Taxonomy" id="1141878"/>
    <lineage>
        <taxon>Bacteria</taxon>
        <taxon>Thermotogati</taxon>
        <taxon>Deinococcota</taxon>
        <taxon>Deinococci</taxon>
        <taxon>Deinococcales</taxon>
        <taxon>Deinococcaceae</taxon>
        <taxon>Deinococcus</taxon>
    </lineage>
</organism>
<dbReference type="Gene3D" id="3.30.360.10">
    <property type="entry name" value="Dihydrodipicolinate Reductase, domain 2"/>
    <property type="match status" value="1"/>
</dbReference>
<reference evidence="4" key="1">
    <citation type="journal article" date="2014" name="Int. J. Syst. Evol. Microbiol.">
        <title>Complete genome of a new Firmicutes species belonging to the dominant human colonic microbiota ('Ruminococcus bicirculans') reveals two chromosomes and a selective capacity to utilize plant glucans.</title>
        <authorList>
            <consortium name="NISC Comparative Sequencing Program"/>
            <person name="Wegmann U."/>
            <person name="Louis P."/>
            <person name="Goesmann A."/>
            <person name="Henrissat B."/>
            <person name="Duncan S.H."/>
            <person name="Flint H.J."/>
        </authorList>
    </citation>
    <scope>NUCLEOTIDE SEQUENCE</scope>
    <source>
        <strain evidence="4">CGMCC 1.18437</strain>
    </source>
</reference>
<dbReference type="SUPFAM" id="SSF55347">
    <property type="entry name" value="Glyceraldehyde-3-phosphate dehydrogenase-like, C-terminal domain"/>
    <property type="match status" value="1"/>
</dbReference>
<dbReference type="Gene3D" id="3.40.50.720">
    <property type="entry name" value="NAD(P)-binding Rossmann-like Domain"/>
    <property type="match status" value="1"/>
</dbReference>
<keyword evidence="7" id="KW-1185">Reference proteome</keyword>
<dbReference type="InterPro" id="IPR050463">
    <property type="entry name" value="Gfo/Idh/MocA_oxidrdct_glycsds"/>
</dbReference>
<evidence type="ECO:0000313" key="5">
    <source>
        <dbReference type="EMBL" id="MBB5378041.1"/>
    </source>
</evidence>
<evidence type="ECO:0000313" key="6">
    <source>
        <dbReference type="Proteomes" id="UP000539473"/>
    </source>
</evidence>
<dbReference type="SUPFAM" id="SSF51735">
    <property type="entry name" value="NAD(P)-binding Rossmann-fold domains"/>
    <property type="match status" value="1"/>
</dbReference>
<dbReference type="GO" id="GO:0016491">
    <property type="term" value="F:oxidoreductase activity"/>
    <property type="evidence" value="ECO:0007669"/>
    <property type="project" value="UniProtKB-KW"/>
</dbReference>
<protein>
    <submittedName>
        <fullName evidence="4">Oxidoreductase</fullName>
    </submittedName>
    <submittedName>
        <fullName evidence="5">Putative dehydrogenase</fullName>
    </submittedName>
</protein>
<name>A0A7W8KH16_9DEIO</name>
<dbReference type="RefSeq" id="WP_221275178.1">
    <property type="nucleotide sequence ID" value="NZ_BNAJ01000009.1"/>
</dbReference>
<dbReference type="InterPro" id="IPR036291">
    <property type="entry name" value="NAD(P)-bd_dom_sf"/>
</dbReference>
<reference evidence="7" key="2">
    <citation type="journal article" date="2019" name="Int. J. Syst. Evol. Microbiol.">
        <title>The Global Catalogue of Microorganisms (GCM) 10K type strain sequencing project: providing services to taxonomists for standard genome sequencing and annotation.</title>
        <authorList>
            <consortium name="The Broad Institute Genomics Platform"/>
            <consortium name="The Broad Institute Genome Sequencing Center for Infectious Disease"/>
            <person name="Wu L."/>
            <person name="Ma J."/>
        </authorList>
    </citation>
    <scope>NUCLEOTIDE SEQUENCE [LARGE SCALE GENOMIC DNA]</scope>
    <source>
        <strain evidence="7">CGMCC 1.18437</strain>
    </source>
</reference>
<dbReference type="EMBL" id="BNAJ01000009">
    <property type="protein sequence ID" value="GHF53965.1"/>
    <property type="molecule type" value="Genomic_DNA"/>
</dbReference>
<dbReference type="InterPro" id="IPR000683">
    <property type="entry name" value="Gfo/Idh/MocA-like_OxRdtase_N"/>
</dbReference>
<feature type="domain" description="GFO/IDH/MocA-like oxidoreductase" evidence="3">
    <location>
        <begin position="145"/>
        <end position="292"/>
    </location>
</feature>
<sequence length="403" mass="43510">MTASSIPQLNVGLIGGGFMGKAHSLAYAAMPMFFWPAPAIPVRHTIAEVTDDLAAGAAARFGFQHSTGDWRRVIDDPNIHVVDIATPNNSHAEIAIAAAQAGKHILCEKPLAPTVAEAKAMYEAVKAAGVVNMVAFNYRRTPAVALARKYIEEGRIGKVLSFRGTYLQDWSADPSGPLSWRFQKKIAGSGALGDIGTHVVDLARYLVGEISAVNAMMHTYIQERPLQSGGADKLGASDKNAGGPKGAVDVDDEVMTLLRFENGAVGSLEATRNAWGRNNYITFEIHGTEGTLHFNYERRDELQVFFNSDPGDARGLRTVYTGPAHPYGEGLWPIPALGIGYGETKIIEAYDLFTAITTGRPVRPDFEDGYKTELIADAIVRSAQERREIDVESIGVPRETAGV</sequence>
<feature type="domain" description="Gfo/Idh/MocA-like oxidoreductase N-terminal" evidence="2">
    <location>
        <begin position="9"/>
        <end position="136"/>
    </location>
</feature>
<proteinExistence type="predicted"/>
<dbReference type="Proteomes" id="UP000539473">
    <property type="component" value="Unassembled WGS sequence"/>
</dbReference>